<dbReference type="SUPFAM" id="SSF101690">
    <property type="entry name" value="PAZ domain"/>
    <property type="match status" value="1"/>
</dbReference>
<evidence type="ECO:0000259" key="2">
    <source>
        <dbReference type="PROSITE" id="PS50821"/>
    </source>
</evidence>
<gene>
    <name evidence="3" type="ORF">B4U80_11822</name>
</gene>
<evidence type="ECO:0000313" key="3">
    <source>
        <dbReference type="EMBL" id="RWS21581.1"/>
    </source>
</evidence>
<dbReference type="GO" id="GO:0003743">
    <property type="term" value="F:translation initiation factor activity"/>
    <property type="evidence" value="ECO:0007669"/>
    <property type="project" value="UniProtKB-KW"/>
</dbReference>
<keyword evidence="4" id="KW-1185">Reference proteome</keyword>
<dbReference type="Pfam" id="PF16488">
    <property type="entry name" value="ArgoL2"/>
    <property type="match status" value="1"/>
</dbReference>
<feature type="compositionally biased region" description="Low complexity" evidence="1">
    <location>
        <begin position="35"/>
        <end position="54"/>
    </location>
</feature>
<feature type="non-terminal residue" evidence="3">
    <location>
        <position position="1"/>
    </location>
</feature>
<dbReference type="EMBL" id="NCKV01011659">
    <property type="protein sequence ID" value="RWS21581.1"/>
    <property type="molecule type" value="Genomic_DNA"/>
</dbReference>
<reference evidence="3 4" key="1">
    <citation type="journal article" date="2018" name="Gigascience">
        <title>Genomes of trombidid mites reveal novel predicted allergens and laterally-transferred genes associated with secondary metabolism.</title>
        <authorList>
            <person name="Dong X."/>
            <person name="Chaisiri K."/>
            <person name="Xia D."/>
            <person name="Armstrong S.D."/>
            <person name="Fang Y."/>
            <person name="Donnelly M.J."/>
            <person name="Kadowaki T."/>
            <person name="McGarry J.W."/>
            <person name="Darby A.C."/>
            <person name="Makepeace B.L."/>
        </authorList>
    </citation>
    <scope>NUCLEOTIDE SEQUENCE [LARGE SCALE GENOMIC DNA]</scope>
    <source>
        <strain evidence="3">UoL-UT</strain>
    </source>
</reference>
<dbReference type="InterPro" id="IPR032474">
    <property type="entry name" value="Argonaute_N"/>
</dbReference>
<dbReference type="OrthoDB" id="6492949at2759"/>
<keyword evidence="3" id="KW-0396">Initiation factor</keyword>
<dbReference type="CDD" id="cd02846">
    <property type="entry name" value="PAZ_argonaute_like"/>
    <property type="match status" value="1"/>
</dbReference>
<dbReference type="Proteomes" id="UP000288716">
    <property type="component" value="Unassembled WGS sequence"/>
</dbReference>
<accession>A0A443S277</accession>
<dbReference type="InterPro" id="IPR036085">
    <property type="entry name" value="PAZ_dom_sf"/>
</dbReference>
<dbReference type="VEuPathDB" id="VectorBase:LDEU010459"/>
<dbReference type="Pfam" id="PF02170">
    <property type="entry name" value="PAZ"/>
    <property type="match status" value="1"/>
</dbReference>
<evidence type="ECO:0000256" key="1">
    <source>
        <dbReference type="SAM" id="MobiDB-lite"/>
    </source>
</evidence>
<dbReference type="SMART" id="SM01163">
    <property type="entry name" value="DUF1785"/>
    <property type="match status" value="1"/>
</dbReference>
<sequence>FVIKMAKGKRDRRKKQKETSEAVQEEPNVAVVQPTASTSGSQSSTVAGAAVTTATEKKVQSTNIPEHEVQPVATTSKISAIVTPGAEDKALVQKVKELTVEPSKPASDPKKSDKKKVETEIVASFKPESKVDLPFVKRPGYGKLGQKVQLIVNYYRLRVRRLTIYHYDVVVEQLTTNAEAGDAPKLIRSRQISARNINHSVVKQMCDTYSGVKEVFHGKLPVFDGQKNLYSAKELLLPKEGRFLVKHNDGGRECEFAVTLKYAGHVDYNPDRHIDASDKMTQVLEIMLAYGPRFAKQNPKLVIRSSLYDTKAEAVDLGENKLLRFGCYGNVKHTKEGLMFNLDRKAAVFHKGGMLLAVIQQLGVSLRPPYQMSKRERDLIDGQLKHLKITVIHMNYERKYTYQKLTEKSASDITFMHDGKKVSVKNYFEQTYKDSLRRLRITLNGNLPCVNVGKEKYLPLEVCKLVPDQQFSGKLPEHILGQMTRQSSQMKPAERFAKINQYRNELAADGRDYMAQMGIEIDVQMVTVDGRVLPMPKLVNKDATRQSATAFVPQKMGSWKMDGPAKHFFHTVPCAKWLMFNFAHPNITRDSVDSEQCKSFVLDFRRIAAKLGMQFAMPAEVPPLLNPKEFVGQIGERLFTRALGKYP</sequence>
<proteinExistence type="predicted"/>
<feature type="compositionally biased region" description="Basic residues" evidence="1">
    <location>
        <begin position="1"/>
        <end position="16"/>
    </location>
</feature>
<feature type="domain" description="PAZ" evidence="2">
    <location>
        <begin position="357"/>
        <end position="467"/>
    </location>
</feature>
<dbReference type="PROSITE" id="PS50821">
    <property type="entry name" value="PAZ"/>
    <property type="match status" value="1"/>
</dbReference>
<feature type="compositionally biased region" description="Basic and acidic residues" evidence="1">
    <location>
        <begin position="55"/>
        <end position="68"/>
    </location>
</feature>
<protein>
    <submittedName>
        <fullName evidence="3">Translation initiation factor 2C-like protein</fullName>
    </submittedName>
</protein>
<evidence type="ECO:0000313" key="4">
    <source>
        <dbReference type="Proteomes" id="UP000288716"/>
    </source>
</evidence>
<dbReference type="InterPro" id="IPR014811">
    <property type="entry name" value="ArgoL1"/>
</dbReference>
<dbReference type="Pfam" id="PF16486">
    <property type="entry name" value="ArgoN"/>
    <property type="match status" value="1"/>
</dbReference>
<dbReference type="InterPro" id="IPR032472">
    <property type="entry name" value="ArgoL2"/>
</dbReference>
<dbReference type="Gene3D" id="2.170.260.10">
    <property type="entry name" value="paz domain"/>
    <property type="match status" value="1"/>
</dbReference>
<dbReference type="STRING" id="299467.A0A443S277"/>
<dbReference type="AlphaFoldDB" id="A0A443S277"/>
<dbReference type="InterPro" id="IPR003100">
    <property type="entry name" value="PAZ_dom"/>
</dbReference>
<dbReference type="Gene3D" id="3.40.50.2300">
    <property type="match status" value="1"/>
</dbReference>
<organism evidence="3 4">
    <name type="scientific">Leptotrombidium deliense</name>
    <dbReference type="NCBI Taxonomy" id="299467"/>
    <lineage>
        <taxon>Eukaryota</taxon>
        <taxon>Metazoa</taxon>
        <taxon>Ecdysozoa</taxon>
        <taxon>Arthropoda</taxon>
        <taxon>Chelicerata</taxon>
        <taxon>Arachnida</taxon>
        <taxon>Acari</taxon>
        <taxon>Acariformes</taxon>
        <taxon>Trombidiformes</taxon>
        <taxon>Prostigmata</taxon>
        <taxon>Anystina</taxon>
        <taxon>Parasitengona</taxon>
        <taxon>Trombiculoidea</taxon>
        <taxon>Trombiculidae</taxon>
        <taxon>Leptotrombidium</taxon>
    </lineage>
</organism>
<feature type="non-terminal residue" evidence="3">
    <location>
        <position position="647"/>
    </location>
</feature>
<dbReference type="PANTHER" id="PTHR22891">
    <property type="entry name" value="EUKARYOTIC TRANSLATION INITIATION FACTOR 2C"/>
    <property type="match status" value="1"/>
</dbReference>
<dbReference type="GO" id="GO:0003723">
    <property type="term" value="F:RNA binding"/>
    <property type="evidence" value="ECO:0007669"/>
    <property type="project" value="InterPro"/>
</dbReference>
<keyword evidence="3" id="KW-0648">Protein biosynthesis</keyword>
<comment type="caution">
    <text evidence="3">The sequence shown here is derived from an EMBL/GenBank/DDBJ whole genome shotgun (WGS) entry which is preliminary data.</text>
</comment>
<name>A0A443S277_9ACAR</name>
<feature type="region of interest" description="Disordered" evidence="1">
    <location>
        <begin position="1"/>
        <end position="68"/>
    </location>
</feature>